<gene>
    <name evidence="1" type="ORF">L284_02955</name>
</gene>
<name>T0JAZ3_9SPHN</name>
<dbReference type="PATRIC" id="fig|1096930.3.peg.581"/>
<evidence type="ECO:0000313" key="1">
    <source>
        <dbReference type="EMBL" id="EQB19079.1"/>
    </source>
</evidence>
<keyword evidence="2" id="KW-1185">Reference proteome</keyword>
<organism evidence="1 2">
    <name type="scientific">Novosphingobium lindaniclasticum LE124</name>
    <dbReference type="NCBI Taxonomy" id="1096930"/>
    <lineage>
        <taxon>Bacteria</taxon>
        <taxon>Pseudomonadati</taxon>
        <taxon>Pseudomonadota</taxon>
        <taxon>Alphaproteobacteria</taxon>
        <taxon>Sphingomonadales</taxon>
        <taxon>Sphingomonadaceae</taxon>
        <taxon>Novosphingobium</taxon>
    </lineage>
</organism>
<dbReference type="Proteomes" id="UP000015527">
    <property type="component" value="Unassembled WGS sequence"/>
</dbReference>
<dbReference type="AlphaFoldDB" id="T0JAZ3"/>
<proteinExistence type="predicted"/>
<dbReference type="RefSeq" id="WP_021232563.1">
    <property type="nucleotide sequence ID" value="NZ_ATHL01000025.1"/>
</dbReference>
<evidence type="ECO:0000313" key="2">
    <source>
        <dbReference type="Proteomes" id="UP000015527"/>
    </source>
</evidence>
<dbReference type="EMBL" id="ATHL01000025">
    <property type="protein sequence ID" value="EQB19079.1"/>
    <property type="molecule type" value="Genomic_DNA"/>
</dbReference>
<accession>T0JAZ3</accession>
<protein>
    <submittedName>
        <fullName evidence="1">Uncharacterized protein</fullName>
    </submittedName>
</protein>
<comment type="caution">
    <text evidence="1">The sequence shown here is derived from an EMBL/GenBank/DDBJ whole genome shotgun (WGS) entry which is preliminary data.</text>
</comment>
<sequence length="59" mass="6699">MSGLIAADADAAFESLARRLTERARTLAAARAATRRLTERRDEKRWRRADLVWPLFGKG</sequence>
<reference evidence="1 2" key="1">
    <citation type="journal article" date="2013" name="Genome Announc.">
        <title>Genome Sequence of Novosphingobium lindaniclasticum LE124T, Isolated from a Hexachlorocyclohexane Dumpsite.</title>
        <authorList>
            <person name="Saxena A."/>
            <person name="Nayyar N."/>
            <person name="Sangwan N."/>
            <person name="Kumari R."/>
            <person name="Khurana J.P."/>
            <person name="Lal R."/>
        </authorList>
    </citation>
    <scope>NUCLEOTIDE SEQUENCE [LARGE SCALE GENOMIC DNA]</scope>
    <source>
        <strain evidence="1 2">LE124</strain>
    </source>
</reference>